<evidence type="ECO:0000256" key="6">
    <source>
        <dbReference type="ARBA" id="ARBA00023034"/>
    </source>
</evidence>
<dbReference type="Gene3D" id="3.40.50.300">
    <property type="entry name" value="P-loop containing nucleotide triphosphate hydrolases"/>
    <property type="match status" value="1"/>
</dbReference>
<sequence length="246" mass="28889">MYSPLIIFTHIPRAGGTSMWKTFRRVYGKRVKRIKGHGLLKTREITAQILKESPHDYDVVGGHVRYGVGENCTDRPYQYFTVLRDPTHALLSRYYKLLQPEVQERKAKRDPGDYEDNLRKIKKIVSSPEELLQNSNHLLLRFILGIDEDNETQVTRDHLELAKIRLKHEYVCFGLVERYQESMELISRSLRWEAIPMAEQCNTGGNRPDVHDPKLIELGRQVNALDYELYSYAEQLFSERLRQIRS</sequence>
<evidence type="ECO:0008006" key="11">
    <source>
        <dbReference type="Google" id="ProtNLM"/>
    </source>
</evidence>
<dbReference type="InterPro" id="IPR009729">
    <property type="entry name" value="Gal-3-0_sulfotransfrase"/>
</dbReference>
<comment type="subcellular location">
    <subcellularLocation>
        <location evidence="1">Golgi apparatus membrane</location>
        <topology evidence="1">Single-pass type II membrane protein</topology>
    </subcellularLocation>
</comment>
<name>D6SN98_9BACT</name>
<evidence type="ECO:0000256" key="7">
    <source>
        <dbReference type="ARBA" id="ARBA00023136"/>
    </source>
</evidence>
<dbReference type="InterPro" id="IPR053259">
    <property type="entry name" value="Golvesin-related_Golgi"/>
</dbReference>
<evidence type="ECO:0000313" key="9">
    <source>
        <dbReference type="EMBL" id="EFI34224.1"/>
    </source>
</evidence>
<dbReference type="OrthoDB" id="1407035at2"/>
<protein>
    <recommendedName>
        <fullName evidence="11">Sulfotransferase family protein</fullName>
    </recommendedName>
</protein>
<evidence type="ECO:0000256" key="5">
    <source>
        <dbReference type="ARBA" id="ARBA00022989"/>
    </source>
</evidence>
<keyword evidence="3" id="KW-0812">Transmembrane</keyword>
<evidence type="ECO:0000313" key="10">
    <source>
        <dbReference type="Proteomes" id="UP000005496"/>
    </source>
</evidence>
<dbReference type="GO" id="GO:0009247">
    <property type="term" value="P:glycolipid biosynthetic process"/>
    <property type="evidence" value="ECO:0007669"/>
    <property type="project" value="InterPro"/>
</dbReference>
<dbReference type="GO" id="GO:0001733">
    <property type="term" value="F:galactosylceramide sulfotransferase activity"/>
    <property type="evidence" value="ECO:0007669"/>
    <property type="project" value="InterPro"/>
</dbReference>
<dbReference type="Proteomes" id="UP000005496">
    <property type="component" value="Unassembled WGS sequence"/>
</dbReference>
<evidence type="ECO:0000256" key="3">
    <source>
        <dbReference type="ARBA" id="ARBA00022692"/>
    </source>
</evidence>
<keyword evidence="7" id="KW-0472">Membrane</keyword>
<keyword evidence="6" id="KW-0333">Golgi apparatus</keyword>
<dbReference type="EMBL" id="ACJN02000002">
    <property type="protein sequence ID" value="EFI34224.1"/>
    <property type="molecule type" value="Genomic_DNA"/>
</dbReference>
<comment type="caution">
    <text evidence="9">The sequence shown here is derived from an EMBL/GenBank/DDBJ whole genome shotgun (WGS) entry which is preliminary data.</text>
</comment>
<evidence type="ECO:0000256" key="8">
    <source>
        <dbReference type="ARBA" id="ARBA00023180"/>
    </source>
</evidence>
<keyword evidence="5" id="KW-1133">Transmembrane helix</keyword>
<reference evidence="9" key="1">
    <citation type="submission" date="2010-05" db="EMBL/GenBank/DDBJ databases">
        <title>The draft genome of Desulfonatronospira thiodismutans ASO3-1.</title>
        <authorList>
            <consortium name="US DOE Joint Genome Institute (JGI-PGF)"/>
            <person name="Lucas S."/>
            <person name="Copeland A."/>
            <person name="Lapidus A."/>
            <person name="Cheng J.-F."/>
            <person name="Bruce D."/>
            <person name="Goodwin L."/>
            <person name="Pitluck S."/>
            <person name="Chertkov O."/>
            <person name="Brettin T."/>
            <person name="Detter J.C."/>
            <person name="Han C."/>
            <person name="Land M.L."/>
            <person name="Hauser L."/>
            <person name="Kyrpides N."/>
            <person name="Mikhailova N."/>
            <person name="Muyzer G."/>
            <person name="Woyke T."/>
        </authorList>
    </citation>
    <scope>NUCLEOTIDE SEQUENCE [LARGE SCALE GENOMIC DNA]</scope>
    <source>
        <strain evidence="9">ASO3-1</strain>
    </source>
</reference>
<keyword evidence="2" id="KW-0808">Transferase</keyword>
<dbReference type="GO" id="GO:0016020">
    <property type="term" value="C:membrane"/>
    <property type="evidence" value="ECO:0007669"/>
    <property type="project" value="InterPro"/>
</dbReference>
<keyword evidence="4" id="KW-0735">Signal-anchor</keyword>
<keyword evidence="10" id="KW-1185">Reference proteome</keyword>
<proteinExistence type="predicted"/>
<organism evidence="9 10">
    <name type="scientific">Desulfonatronospira thiodismutans ASO3-1</name>
    <dbReference type="NCBI Taxonomy" id="555779"/>
    <lineage>
        <taxon>Bacteria</taxon>
        <taxon>Pseudomonadati</taxon>
        <taxon>Thermodesulfobacteriota</taxon>
        <taxon>Desulfovibrionia</taxon>
        <taxon>Desulfovibrionales</taxon>
        <taxon>Desulfonatronovibrionaceae</taxon>
        <taxon>Desulfonatronospira</taxon>
    </lineage>
</organism>
<dbReference type="InterPro" id="IPR027417">
    <property type="entry name" value="P-loop_NTPase"/>
</dbReference>
<accession>D6SN98</accession>
<evidence type="ECO:0000256" key="4">
    <source>
        <dbReference type="ARBA" id="ARBA00022968"/>
    </source>
</evidence>
<dbReference type="AlphaFoldDB" id="D6SN98"/>
<evidence type="ECO:0000256" key="2">
    <source>
        <dbReference type="ARBA" id="ARBA00022679"/>
    </source>
</evidence>
<dbReference type="PANTHER" id="PTHR32301:SF6">
    <property type="entry name" value="GOLVESIN-RELATED"/>
    <property type="match status" value="1"/>
</dbReference>
<gene>
    <name evidence="9" type="ORF">Dthio_PD1575</name>
</gene>
<dbReference type="Pfam" id="PF06990">
    <property type="entry name" value="Gal-3-0_sulfotr"/>
    <property type="match status" value="1"/>
</dbReference>
<evidence type="ECO:0000256" key="1">
    <source>
        <dbReference type="ARBA" id="ARBA00004323"/>
    </source>
</evidence>
<dbReference type="PANTHER" id="PTHR32301">
    <property type="entry name" value="COUNTIN RECEPTOR CNR3-RELATED"/>
    <property type="match status" value="1"/>
</dbReference>
<keyword evidence="8" id="KW-0325">Glycoprotein</keyword>